<dbReference type="EMBL" id="MCGN01000004">
    <property type="protein sequence ID" value="ORY97581.1"/>
    <property type="molecule type" value="Genomic_DNA"/>
</dbReference>
<dbReference type="InterPro" id="IPR051615">
    <property type="entry name" value="Transcr_Regulatory_Elem"/>
</dbReference>
<accession>A0A1X2HF84</accession>
<evidence type="ECO:0000256" key="6">
    <source>
        <dbReference type="ARBA" id="ARBA00023163"/>
    </source>
</evidence>
<evidence type="ECO:0000256" key="4">
    <source>
        <dbReference type="ARBA" id="ARBA00023015"/>
    </source>
</evidence>
<name>A0A1X2HF84_SYNRA</name>
<dbReference type="InParanoid" id="A0A1X2HF84"/>
<keyword evidence="6" id="KW-0804">Transcription</keyword>
<dbReference type="PROSITE" id="PS50048">
    <property type="entry name" value="ZN2_CY6_FUNGAL_2"/>
    <property type="match status" value="1"/>
</dbReference>
<dbReference type="Gene3D" id="4.10.240.10">
    <property type="entry name" value="Zn(2)-C6 fungal-type DNA-binding domain"/>
    <property type="match status" value="1"/>
</dbReference>
<dbReference type="Proteomes" id="UP000242180">
    <property type="component" value="Unassembled WGS sequence"/>
</dbReference>
<evidence type="ECO:0000313" key="10">
    <source>
        <dbReference type="EMBL" id="ORY97581.1"/>
    </source>
</evidence>
<dbReference type="AlphaFoldDB" id="A0A1X2HF84"/>
<feature type="region of interest" description="Disordered" evidence="8">
    <location>
        <begin position="76"/>
        <end position="117"/>
    </location>
</feature>
<evidence type="ECO:0000256" key="8">
    <source>
        <dbReference type="SAM" id="MobiDB-lite"/>
    </source>
</evidence>
<keyword evidence="7" id="KW-0539">Nucleus</keyword>
<gene>
    <name evidence="10" type="ORF">BCR43DRAFT_244266</name>
</gene>
<dbReference type="InterPro" id="IPR001138">
    <property type="entry name" value="Zn2Cys6_DnaBD"/>
</dbReference>
<dbReference type="OrthoDB" id="2123952at2759"/>
<dbReference type="GO" id="GO:0008270">
    <property type="term" value="F:zinc ion binding"/>
    <property type="evidence" value="ECO:0007669"/>
    <property type="project" value="InterPro"/>
</dbReference>
<comment type="caution">
    <text evidence="10">The sequence shown here is derived from an EMBL/GenBank/DDBJ whole genome shotgun (WGS) entry which is preliminary data.</text>
</comment>
<evidence type="ECO:0000259" key="9">
    <source>
        <dbReference type="PROSITE" id="PS50048"/>
    </source>
</evidence>
<dbReference type="InterPro" id="IPR036864">
    <property type="entry name" value="Zn2-C6_fun-type_DNA-bd_sf"/>
</dbReference>
<dbReference type="PROSITE" id="PS00463">
    <property type="entry name" value="ZN2_CY6_FUNGAL_1"/>
    <property type="match status" value="1"/>
</dbReference>
<dbReference type="SUPFAM" id="SSF57701">
    <property type="entry name" value="Zn2/Cys6 DNA-binding domain"/>
    <property type="match status" value="1"/>
</dbReference>
<feature type="compositionally biased region" description="Low complexity" evidence="8">
    <location>
        <begin position="98"/>
        <end position="117"/>
    </location>
</feature>
<evidence type="ECO:0000256" key="7">
    <source>
        <dbReference type="ARBA" id="ARBA00023242"/>
    </source>
</evidence>
<dbReference type="GO" id="GO:0003677">
    <property type="term" value="F:DNA binding"/>
    <property type="evidence" value="ECO:0007669"/>
    <property type="project" value="UniProtKB-KW"/>
</dbReference>
<keyword evidence="2" id="KW-0479">Metal-binding</keyword>
<reference evidence="10 11" key="1">
    <citation type="submission" date="2016-07" db="EMBL/GenBank/DDBJ databases">
        <title>Pervasive Adenine N6-methylation of Active Genes in Fungi.</title>
        <authorList>
            <consortium name="DOE Joint Genome Institute"/>
            <person name="Mondo S.J."/>
            <person name="Dannebaum R.O."/>
            <person name="Kuo R.C."/>
            <person name="Labutti K."/>
            <person name="Haridas S."/>
            <person name="Kuo A."/>
            <person name="Salamov A."/>
            <person name="Ahrendt S.R."/>
            <person name="Lipzen A."/>
            <person name="Sullivan W."/>
            <person name="Andreopoulos W.B."/>
            <person name="Clum A."/>
            <person name="Lindquist E."/>
            <person name="Daum C."/>
            <person name="Ramamoorthy G.K."/>
            <person name="Gryganskyi A."/>
            <person name="Culley D."/>
            <person name="Magnuson J.K."/>
            <person name="James T.Y."/>
            <person name="O'Malley M.A."/>
            <person name="Stajich J.E."/>
            <person name="Spatafora J.W."/>
            <person name="Visel A."/>
            <person name="Grigoriev I.V."/>
        </authorList>
    </citation>
    <scope>NUCLEOTIDE SEQUENCE [LARGE SCALE GENOMIC DNA]</scope>
    <source>
        <strain evidence="10 11">NRRL 2496</strain>
    </source>
</reference>
<feature type="compositionally biased region" description="Pro residues" evidence="8">
    <location>
        <begin position="86"/>
        <end position="97"/>
    </location>
</feature>
<evidence type="ECO:0000256" key="1">
    <source>
        <dbReference type="ARBA" id="ARBA00004123"/>
    </source>
</evidence>
<protein>
    <recommendedName>
        <fullName evidence="9">Zn(2)-C6 fungal-type domain-containing protein</fullName>
    </recommendedName>
</protein>
<dbReference type="InterPro" id="IPR020448">
    <property type="entry name" value="Maltose_ferment_reg_DNA-bd"/>
</dbReference>
<keyword evidence="4" id="KW-0805">Transcription regulation</keyword>
<proteinExistence type="predicted"/>
<dbReference type="PANTHER" id="PTHR31313:SF78">
    <property type="entry name" value="TRANSCRIPTION FACTOR DOMAIN-CONTAINING PROTEIN"/>
    <property type="match status" value="1"/>
</dbReference>
<evidence type="ECO:0000256" key="5">
    <source>
        <dbReference type="ARBA" id="ARBA00023125"/>
    </source>
</evidence>
<keyword evidence="5" id="KW-0238">DNA-binding</keyword>
<dbReference type="Pfam" id="PF00172">
    <property type="entry name" value="Zn_clus"/>
    <property type="match status" value="1"/>
</dbReference>
<dbReference type="PRINTS" id="PR00755">
    <property type="entry name" value="AFLATOXINBRP"/>
</dbReference>
<keyword evidence="11" id="KW-1185">Reference proteome</keyword>
<organism evidence="10 11">
    <name type="scientific">Syncephalastrum racemosum</name>
    <name type="common">Filamentous fungus</name>
    <dbReference type="NCBI Taxonomy" id="13706"/>
    <lineage>
        <taxon>Eukaryota</taxon>
        <taxon>Fungi</taxon>
        <taxon>Fungi incertae sedis</taxon>
        <taxon>Mucoromycota</taxon>
        <taxon>Mucoromycotina</taxon>
        <taxon>Mucoromycetes</taxon>
        <taxon>Mucorales</taxon>
        <taxon>Syncephalastraceae</taxon>
        <taxon>Syncephalastrum</taxon>
    </lineage>
</organism>
<dbReference type="PRINTS" id="PR00054">
    <property type="entry name" value="FUNGALZNCYS"/>
</dbReference>
<evidence type="ECO:0000256" key="3">
    <source>
        <dbReference type="ARBA" id="ARBA00022833"/>
    </source>
</evidence>
<evidence type="ECO:0000313" key="11">
    <source>
        <dbReference type="Proteomes" id="UP000242180"/>
    </source>
</evidence>
<dbReference type="GO" id="GO:0000981">
    <property type="term" value="F:DNA-binding transcription factor activity, RNA polymerase II-specific"/>
    <property type="evidence" value="ECO:0007669"/>
    <property type="project" value="InterPro"/>
</dbReference>
<comment type="subcellular location">
    <subcellularLocation>
        <location evidence="1">Nucleus</location>
    </subcellularLocation>
</comment>
<evidence type="ECO:0000256" key="2">
    <source>
        <dbReference type="ARBA" id="ARBA00022723"/>
    </source>
</evidence>
<dbReference type="CDD" id="cd00067">
    <property type="entry name" value="GAL4"/>
    <property type="match status" value="1"/>
</dbReference>
<sequence>MTRKSTADQPTRRVKVTLACAVCRKKKVKCDGVQPTCSRCSHMGLPCQYSDPPKKRGPPKGYVEVIENRAHRIESLLGGKSKSLVHPPPPPLPPPPIQQQRSQQLPQSSPPQQQHYLPPAINAATNITTAATISAAITSSHSPSTFSLANDDIMAVVANAVAEYRPPRQFLGFSV</sequence>
<keyword evidence="3" id="KW-0862">Zinc</keyword>
<dbReference type="OMA" id="HPCRNCE"/>
<feature type="domain" description="Zn(2)-C6 fungal-type" evidence="9">
    <location>
        <begin position="19"/>
        <end position="49"/>
    </location>
</feature>
<dbReference type="GO" id="GO:0005634">
    <property type="term" value="C:nucleus"/>
    <property type="evidence" value="ECO:0007669"/>
    <property type="project" value="UniProtKB-SubCell"/>
</dbReference>
<dbReference type="SMART" id="SM00066">
    <property type="entry name" value="GAL4"/>
    <property type="match status" value="1"/>
</dbReference>
<dbReference type="PANTHER" id="PTHR31313">
    <property type="entry name" value="TY1 ENHANCER ACTIVATOR"/>
    <property type="match status" value="1"/>
</dbReference>